<feature type="transmembrane region" description="Helical" evidence="6">
    <location>
        <begin position="151"/>
        <end position="170"/>
    </location>
</feature>
<evidence type="ECO:0000256" key="3">
    <source>
        <dbReference type="ARBA" id="ARBA00022692"/>
    </source>
</evidence>
<keyword evidence="3 6" id="KW-0812">Transmembrane</keyword>
<evidence type="ECO:0000313" key="8">
    <source>
        <dbReference type="EMBL" id="AOM78436.1"/>
    </source>
</evidence>
<gene>
    <name evidence="8" type="ORF">BFS30_15370</name>
</gene>
<keyword evidence="4 6" id="KW-1133">Transmembrane helix</keyword>
<protein>
    <recommendedName>
        <fullName evidence="7">EamA domain-containing protein</fullName>
    </recommendedName>
</protein>
<feature type="transmembrane region" description="Helical" evidence="6">
    <location>
        <begin position="268"/>
        <end position="291"/>
    </location>
</feature>
<evidence type="ECO:0000256" key="4">
    <source>
        <dbReference type="ARBA" id="ARBA00022989"/>
    </source>
</evidence>
<dbReference type="RefSeq" id="WP_069380101.1">
    <property type="nucleotide sequence ID" value="NZ_CP017141.1"/>
</dbReference>
<accession>A0A1D7QID6</accession>
<dbReference type="Proteomes" id="UP000094313">
    <property type="component" value="Chromosome"/>
</dbReference>
<feature type="transmembrane region" description="Helical" evidence="6">
    <location>
        <begin position="7"/>
        <end position="26"/>
    </location>
</feature>
<dbReference type="PANTHER" id="PTHR32322">
    <property type="entry name" value="INNER MEMBRANE TRANSPORTER"/>
    <property type="match status" value="1"/>
</dbReference>
<dbReference type="Gene3D" id="1.10.3730.20">
    <property type="match status" value="1"/>
</dbReference>
<dbReference type="GO" id="GO:0016020">
    <property type="term" value="C:membrane"/>
    <property type="evidence" value="ECO:0007669"/>
    <property type="project" value="UniProtKB-SubCell"/>
</dbReference>
<sequence length="302" mass="32514">MNTHVKGYFWACISSATFGLIALFALPLTQKGISHDSVLCYRFAGASLFLALWMIFKKESFAIAKKEMGLLALLGVLYALSAQYLFLSYDYLGVGTASTILFLYPVFVAVLMAVFFKEKIKMATLAAILIAFLGISLLYKGDQGKSLNPLGIGTILLSALSYAIYIIVVNKSRVQHFSGYKLTFYVMALSSGYFLIKAQTTGGLMLLPDTVAWVNLALLSLLATALSCVAMVFAVQYVGSTATAILGALEPVVAVAVGVLAFNEAITGSLILGVLLILIAVSLIVLSDYFYKRLAAQKILTK</sequence>
<feature type="transmembrane region" description="Helical" evidence="6">
    <location>
        <begin position="38"/>
        <end position="56"/>
    </location>
</feature>
<dbReference type="PANTHER" id="PTHR32322:SF2">
    <property type="entry name" value="EAMA DOMAIN-CONTAINING PROTEIN"/>
    <property type="match status" value="1"/>
</dbReference>
<evidence type="ECO:0000259" key="7">
    <source>
        <dbReference type="Pfam" id="PF00892"/>
    </source>
</evidence>
<dbReference type="InterPro" id="IPR000620">
    <property type="entry name" value="EamA_dom"/>
</dbReference>
<feature type="transmembrane region" description="Helical" evidence="6">
    <location>
        <begin position="182"/>
        <end position="200"/>
    </location>
</feature>
<comment type="subcellular location">
    <subcellularLocation>
        <location evidence="1">Membrane</location>
        <topology evidence="1">Multi-pass membrane protein</topology>
    </subcellularLocation>
</comment>
<evidence type="ECO:0000256" key="5">
    <source>
        <dbReference type="ARBA" id="ARBA00023136"/>
    </source>
</evidence>
<feature type="domain" description="EamA" evidence="7">
    <location>
        <begin position="6"/>
        <end position="139"/>
    </location>
</feature>
<dbReference type="InterPro" id="IPR050638">
    <property type="entry name" value="AA-Vitamin_Transporters"/>
</dbReference>
<dbReference type="OrthoDB" id="9806740at2"/>
<dbReference type="KEGG" id="psty:BFS30_15370"/>
<evidence type="ECO:0000313" key="9">
    <source>
        <dbReference type="Proteomes" id="UP000094313"/>
    </source>
</evidence>
<dbReference type="EMBL" id="CP017141">
    <property type="protein sequence ID" value="AOM78436.1"/>
    <property type="molecule type" value="Genomic_DNA"/>
</dbReference>
<feature type="transmembrane region" description="Helical" evidence="6">
    <location>
        <begin position="92"/>
        <end position="115"/>
    </location>
</feature>
<dbReference type="SUPFAM" id="SSF103481">
    <property type="entry name" value="Multidrug resistance efflux transporter EmrE"/>
    <property type="match status" value="2"/>
</dbReference>
<keyword evidence="9" id="KW-1185">Reference proteome</keyword>
<proteinExistence type="inferred from homology"/>
<name>A0A1D7QID6_9SPHI</name>
<keyword evidence="5 6" id="KW-0472">Membrane</keyword>
<reference evidence="8 9" key="1">
    <citation type="submission" date="2016-08" db="EMBL/GenBank/DDBJ databases">
        <authorList>
            <person name="Seilhamer J.J."/>
        </authorList>
    </citation>
    <scope>NUCLEOTIDE SEQUENCE [LARGE SCALE GENOMIC DNA]</scope>
    <source>
        <strain evidence="8 9">DX4</strain>
    </source>
</reference>
<feature type="transmembrane region" description="Helical" evidence="6">
    <location>
        <begin position="242"/>
        <end position="262"/>
    </location>
</feature>
<feature type="transmembrane region" description="Helical" evidence="6">
    <location>
        <begin position="212"/>
        <end position="235"/>
    </location>
</feature>
<comment type="similarity">
    <text evidence="2">Belongs to the EamA transporter family.</text>
</comment>
<evidence type="ECO:0000256" key="6">
    <source>
        <dbReference type="SAM" id="Phobius"/>
    </source>
</evidence>
<feature type="transmembrane region" description="Helical" evidence="6">
    <location>
        <begin position="122"/>
        <end position="139"/>
    </location>
</feature>
<dbReference type="InterPro" id="IPR037185">
    <property type="entry name" value="EmrE-like"/>
</dbReference>
<dbReference type="Pfam" id="PF00892">
    <property type="entry name" value="EamA"/>
    <property type="match status" value="2"/>
</dbReference>
<feature type="domain" description="EamA" evidence="7">
    <location>
        <begin position="150"/>
        <end position="285"/>
    </location>
</feature>
<evidence type="ECO:0000256" key="2">
    <source>
        <dbReference type="ARBA" id="ARBA00007362"/>
    </source>
</evidence>
<evidence type="ECO:0000256" key="1">
    <source>
        <dbReference type="ARBA" id="ARBA00004141"/>
    </source>
</evidence>
<dbReference type="AlphaFoldDB" id="A0A1D7QID6"/>
<organism evidence="8 9">
    <name type="scientific">Pedobacter steynii</name>
    <dbReference type="NCBI Taxonomy" id="430522"/>
    <lineage>
        <taxon>Bacteria</taxon>
        <taxon>Pseudomonadati</taxon>
        <taxon>Bacteroidota</taxon>
        <taxon>Sphingobacteriia</taxon>
        <taxon>Sphingobacteriales</taxon>
        <taxon>Sphingobacteriaceae</taxon>
        <taxon>Pedobacter</taxon>
    </lineage>
</organism>
<feature type="transmembrane region" description="Helical" evidence="6">
    <location>
        <begin position="68"/>
        <end position="86"/>
    </location>
</feature>